<organism evidence="2 3">
    <name type="scientific">Polyplosphaeria fusca</name>
    <dbReference type="NCBI Taxonomy" id="682080"/>
    <lineage>
        <taxon>Eukaryota</taxon>
        <taxon>Fungi</taxon>
        <taxon>Dikarya</taxon>
        <taxon>Ascomycota</taxon>
        <taxon>Pezizomycotina</taxon>
        <taxon>Dothideomycetes</taxon>
        <taxon>Pleosporomycetidae</taxon>
        <taxon>Pleosporales</taxon>
        <taxon>Tetraplosphaeriaceae</taxon>
        <taxon>Polyplosphaeria</taxon>
    </lineage>
</organism>
<dbReference type="EMBL" id="ML996115">
    <property type="protein sequence ID" value="KAF2737587.1"/>
    <property type="molecule type" value="Genomic_DNA"/>
</dbReference>
<evidence type="ECO:0000313" key="2">
    <source>
        <dbReference type="EMBL" id="KAF2737587.1"/>
    </source>
</evidence>
<feature type="compositionally biased region" description="Basic and acidic residues" evidence="1">
    <location>
        <begin position="218"/>
        <end position="250"/>
    </location>
</feature>
<dbReference type="Proteomes" id="UP000799444">
    <property type="component" value="Unassembled WGS sequence"/>
</dbReference>
<sequence length="274" mass="30999">MRDRIFTMYPAAAEVYFSKHRNFLNEVNEHRLRQLILNAIPCDYSGWNSNATMPTIIWKSGPEPLFEPVSDDIYTPASMVSTSRKTSVSSMSSILTGDAEYSVTDAAKIASDPASIPVFIPALPRAVPEGQSCILRGPPSDMSHQAKLLCLARWTLFDEQTGQPRLAMEPREKEFEMSWTQSGVEDAELVEWAKRMWWMVWARQHVVNWAGMSRRRTQKEDEKKAKKVEQEKKKEASEDKDGSEKQKNTGEKVCQVEDTAAGSSAQDLNKIEGH</sequence>
<name>A0A9P4R6D3_9PLEO</name>
<evidence type="ECO:0000256" key="1">
    <source>
        <dbReference type="SAM" id="MobiDB-lite"/>
    </source>
</evidence>
<dbReference type="AlphaFoldDB" id="A0A9P4R6D3"/>
<protein>
    <submittedName>
        <fullName evidence="2">Uncharacterized protein</fullName>
    </submittedName>
</protein>
<reference evidence="2" key="1">
    <citation type="journal article" date="2020" name="Stud. Mycol.">
        <title>101 Dothideomycetes genomes: a test case for predicting lifestyles and emergence of pathogens.</title>
        <authorList>
            <person name="Haridas S."/>
            <person name="Albert R."/>
            <person name="Binder M."/>
            <person name="Bloem J."/>
            <person name="Labutti K."/>
            <person name="Salamov A."/>
            <person name="Andreopoulos B."/>
            <person name="Baker S."/>
            <person name="Barry K."/>
            <person name="Bills G."/>
            <person name="Bluhm B."/>
            <person name="Cannon C."/>
            <person name="Castanera R."/>
            <person name="Culley D."/>
            <person name="Daum C."/>
            <person name="Ezra D."/>
            <person name="Gonzalez J."/>
            <person name="Henrissat B."/>
            <person name="Kuo A."/>
            <person name="Liang C."/>
            <person name="Lipzen A."/>
            <person name="Lutzoni F."/>
            <person name="Magnuson J."/>
            <person name="Mondo S."/>
            <person name="Nolan M."/>
            <person name="Ohm R."/>
            <person name="Pangilinan J."/>
            <person name="Park H.-J."/>
            <person name="Ramirez L."/>
            <person name="Alfaro M."/>
            <person name="Sun H."/>
            <person name="Tritt A."/>
            <person name="Yoshinaga Y."/>
            <person name="Zwiers L.-H."/>
            <person name="Turgeon B."/>
            <person name="Goodwin S."/>
            <person name="Spatafora J."/>
            <person name="Crous P."/>
            <person name="Grigoriev I."/>
        </authorList>
    </citation>
    <scope>NUCLEOTIDE SEQUENCE</scope>
    <source>
        <strain evidence="2">CBS 125425</strain>
    </source>
</reference>
<accession>A0A9P4R6D3</accession>
<evidence type="ECO:0000313" key="3">
    <source>
        <dbReference type="Proteomes" id="UP000799444"/>
    </source>
</evidence>
<feature type="region of interest" description="Disordered" evidence="1">
    <location>
        <begin position="213"/>
        <end position="274"/>
    </location>
</feature>
<gene>
    <name evidence="2" type="ORF">EJ04DRAFT_103974</name>
</gene>
<keyword evidence="3" id="KW-1185">Reference proteome</keyword>
<comment type="caution">
    <text evidence="2">The sequence shown here is derived from an EMBL/GenBank/DDBJ whole genome shotgun (WGS) entry which is preliminary data.</text>
</comment>
<proteinExistence type="predicted"/>
<dbReference type="OrthoDB" id="4708870at2759"/>